<feature type="active site" evidence="10">
    <location>
        <position position="123"/>
    </location>
</feature>
<dbReference type="Pfam" id="PF07977">
    <property type="entry name" value="FabA"/>
    <property type="match status" value="1"/>
</dbReference>
<comment type="function">
    <text evidence="9 10">Involved in unsaturated fatty acids biosynthesis. Catalyzes the dehydration of short chain beta-hydroxyacyl-ACPs and long chain saturated and unsaturated beta-hydroxyacyl-ACPs.</text>
</comment>
<evidence type="ECO:0000256" key="5">
    <source>
        <dbReference type="ARBA" id="ARBA00022516"/>
    </source>
</evidence>
<dbReference type="EC" id="4.2.1.59" evidence="10"/>
<dbReference type="EMBL" id="LN831776">
    <property type="protein sequence ID" value="CQR58650.1"/>
    <property type="molecule type" value="Genomic_DNA"/>
</dbReference>
<dbReference type="NCBIfam" id="NF000582">
    <property type="entry name" value="PRK00006.1"/>
    <property type="match status" value="1"/>
</dbReference>
<dbReference type="InterPro" id="IPR013114">
    <property type="entry name" value="FabA_FabZ"/>
</dbReference>
<organism evidence="11 12">
    <name type="scientific">Paenibacillus riograndensis SBR5</name>
    <dbReference type="NCBI Taxonomy" id="1073571"/>
    <lineage>
        <taxon>Bacteria</taxon>
        <taxon>Bacillati</taxon>
        <taxon>Bacillota</taxon>
        <taxon>Bacilli</taxon>
        <taxon>Bacillales</taxon>
        <taxon>Paenibacillaceae</taxon>
        <taxon>Paenibacillus</taxon>
        <taxon>Paenibacillus sonchi group</taxon>
    </lineage>
</organism>
<gene>
    <name evidence="10" type="primary">fabZ</name>
    <name evidence="11" type="ORF">PRIO_6303</name>
</gene>
<dbReference type="FunFam" id="3.10.129.10:FF:000001">
    <property type="entry name" value="3-hydroxyacyl-[acyl-carrier-protein] dehydratase FabZ"/>
    <property type="match status" value="1"/>
</dbReference>
<comment type="similarity">
    <text evidence="3 10">Belongs to the thioester dehydratase family. FabZ subfamily.</text>
</comment>
<name>A0A0E4HFU7_9BACL</name>
<dbReference type="SUPFAM" id="SSF54637">
    <property type="entry name" value="Thioesterase/thiol ester dehydrase-isomerase"/>
    <property type="match status" value="1"/>
</dbReference>
<comment type="subcellular location">
    <subcellularLocation>
        <location evidence="2 10">Cytoplasm</location>
    </subcellularLocation>
</comment>
<evidence type="ECO:0000313" key="12">
    <source>
        <dbReference type="Proteomes" id="UP000033163"/>
    </source>
</evidence>
<dbReference type="GO" id="GO:0006633">
    <property type="term" value="P:fatty acid biosynthetic process"/>
    <property type="evidence" value="ECO:0007669"/>
    <property type="project" value="UniProtKB-UniRule"/>
</dbReference>
<evidence type="ECO:0000256" key="8">
    <source>
        <dbReference type="ARBA" id="ARBA00023239"/>
    </source>
</evidence>
<dbReference type="PANTHER" id="PTHR30272:SF1">
    <property type="entry name" value="3-HYDROXYACYL-[ACYL-CARRIER-PROTEIN] DEHYDRATASE"/>
    <property type="match status" value="1"/>
</dbReference>
<evidence type="ECO:0000256" key="4">
    <source>
        <dbReference type="ARBA" id="ARBA00022490"/>
    </source>
</evidence>
<dbReference type="PANTHER" id="PTHR30272">
    <property type="entry name" value="3-HYDROXYACYL-[ACYL-CARRIER-PROTEIN] DEHYDRATASE"/>
    <property type="match status" value="1"/>
</dbReference>
<dbReference type="Gene3D" id="3.10.129.10">
    <property type="entry name" value="Hotdog Thioesterase"/>
    <property type="match status" value="1"/>
</dbReference>
<keyword evidence="5 10" id="KW-0444">Lipid biosynthesis</keyword>
<dbReference type="GO" id="GO:0005737">
    <property type="term" value="C:cytoplasm"/>
    <property type="evidence" value="ECO:0007669"/>
    <property type="project" value="UniProtKB-SubCell"/>
</dbReference>
<dbReference type="InterPro" id="IPR029069">
    <property type="entry name" value="HotDog_dom_sf"/>
</dbReference>
<evidence type="ECO:0000256" key="10">
    <source>
        <dbReference type="HAMAP-Rule" id="MF_00406"/>
    </source>
</evidence>
<dbReference type="PATRIC" id="fig|1073571.4.peg.6736"/>
<protein>
    <recommendedName>
        <fullName evidence="10">3-hydroxyacyl-[acyl-carrier-protein] dehydratase FabZ</fullName>
        <ecNumber evidence="10">4.2.1.59</ecNumber>
    </recommendedName>
    <alternativeName>
        <fullName evidence="10">(3R)-hydroxymyristoyl-[acyl-carrier-protein] dehydratase</fullName>
        <shortName evidence="10">(3R)-hydroxymyristoyl-ACP dehydrase</shortName>
    </alternativeName>
    <alternativeName>
        <fullName evidence="10">Beta-hydroxyacyl-ACP dehydratase</fullName>
    </alternativeName>
</protein>
<dbReference type="HOGENOM" id="CLU_1282190_0_0_9"/>
<dbReference type="GO" id="GO:0019171">
    <property type="term" value="F:(3R)-hydroxyacyl-[acyl-carrier-protein] dehydratase activity"/>
    <property type="evidence" value="ECO:0007669"/>
    <property type="project" value="UniProtKB-EC"/>
</dbReference>
<reference evidence="12" key="1">
    <citation type="submission" date="2015-03" db="EMBL/GenBank/DDBJ databases">
        <authorList>
            <person name="Wibberg D."/>
        </authorList>
    </citation>
    <scope>NUCLEOTIDE SEQUENCE [LARGE SCALE GENOMIC DNA]</scope>
</reference>
<dbReference type="GO" id="GO:0016020">
    <property type="term" value="C:membrane"/>
    <property type="evidence" value="ECO:0007669"/>
    <property type="project" value="GOC"/>
</dbReference>
<evidence type="ECO:0000256" key="2">
    <source>
        <dbReference type="ARBA" id="ARBA00004496"/>
    </source>
</evidence>
<evidence type="ECO:0000256" key="7">
    <source>
        <dbReference type="ARBA" id="ARBA00023098"/>
    </source>
</evidence>
<dbReference type="GO" id="GO:0009245">
    <property type="term" value="P:lipid A biosynthetic process"/>
    <property type="evidence" value="ECO:0007669"/>
    <property type="project" value="UniProtKB-UniRule"/>
</dbReference>
<keyword evidence="8 10" id="KW-0456">Lyase</keyword>
<keyword evidence="4 10" id="KW-0963">Cytoplasm</keyword>
<keyword evidence="7 10" id="KW-0443">Lipid metabolism</keyword>
<proteinExistence type="inferred from homology"/>
<evidence type="ECO:0000256" key="6">
    <source>
        <dbReference type="ARBA" id="ARBA00022556"/>
    </source>
</evidence>
<evidence type="ECO:0000256" key="1">
    <source>
        <dbReference type="ARBA" id="ARBA00001055"/>
    </source>
</evidence>
<evidence type="ECO:0000256" key="9">
    <source>
        <dbReference type="ARBA" id="ARBA00025049"/>
    </source>
</evidence>
<evidence type="ECO:0000256" key="3">
    <source>
        <dbReference type="ARBA" id="ARBA00009174"/>
    </source>
</evidence>
<sequence>MMEAPESKKGPLRHIALCGGESPLSQPPLLQVVKDIIVFAEAVHIYAGRPEIKLKRCSGRQITRVRFICEGSFVSMLNINEIQEIIPHRPPFLLVDKITEIEMGKRAVGIKNVTVNEPFFVGHFPGFPVMPGVLITEALAQVGAVAILGVEANKGKIGFLAGLDGFRFRGQVVPGDTLVLEVEITRLKGSIGKGQATAKVEGKVVASGEIMFALS</sequence>
<dbReference type="AlphaFoldDB" id="A0A0E4HFU7"/>
<dbReference type="KEGG" id="pri:PRIO_6303"/>
<keyword evidence="6 10" id="KW-0441">Lipid A biosynthesis</keyword>
<evidence type="ECO:0000313" key="11">
    <source>
        <dbReference type="EMBL" id="CQR58650.1"/>
    </source>
</evidence>
<dbReference type="CDD" id="cd01288">
    <property type="entry name" value="FabZ"/>
    <property type="match status" value="1"/>
</dbReference>
<dbReference type="InterPro" id="IPR010084">
    <property type="entry name" value="FabZ"/>
</dbReference>
<accession>A0A0E4HFU7</accession>
<comment type="catalytic activity">
    <reaction evidence="1 10">
        <text>a (3R)-hydroxyacyl-[ACP] = a (2E)-enoyl-[ACP] + H2O</text>
        <dbReference type="Rhea" id="RHEA:13097"/>
        <dbReference type="Rhea" id="RHEA-COMP:9925"/>
        <dbReference type="Rhea" id="RHEA-COMP:9945"/>
        <dbReference type="ChEBI" id="CHEBI:15377"/>
        <dbReference type="ChEBI" id="CHEBI:78784"/>
        <dbReference type="ChEBI" id="CHEBI:78827"/>
        <dbReference type="EC" id="4.2.1.59"/>
    </reaction>
</comment>
<dbReference type="STRING" id="483937.AMQ84_22210"/>
<dbReference type="NCBIfam" id="TIGR01750">
    <property type="entry name" value="fabZ"/>
    <property type="match status" value="1"/>
</dbReference>
<dbReference type="Proteomes" id="UP000033163">
    <property type="component" value="Chromosome I"/>
</dbReference>
<dbReference type="HAMAP" id="MF_00406">
    <property type="entry name" value="FabZ"/>
    <property type="match status" value="1"/>
</dbReference>